<accession>A0A2X0LHM7</accession>
<reference evidence="2" key="1">
    <citation type="submission" date="2016-10" db="EMBL/GenBank/DDBJ databases">
        <authorList>
            <person name="Jeantristanb JTB J.-T."/>
            <person name="Ricardo R."/>
        </authorList>
    </citation>
    <scope>NUCLEOTIDE SEQUENCE [LARGE SCALE GENOMIC DNA]</scope>
</reference>
<evidence type="ECO:0000313" key="2">
    <source>
        <dbReference type="Proteomes" id="UP000249723"/>
    </source>
</evidence>
<proteinExistence type="predicted"/>
<keyword evidence="2" id="KW-1185">Reference proteome</keyword>
<protein>
    <submittedName>
        <fullName evidence="1">BZ3500_MvSof-1268-A1-R1_C051g00208 protein</fullName>
    </submittedName>
</protein>
<evidence type="ECO:0000313" key="1">
    <source>
        <dbReference type="EMBL" id="SCZ95563.1"/>
    </source>
</evidence>
<dbReference type="Proteomes" id="UP000249723">
    <property type="component" value="Unassembled WGS sequence"/>
</dbReference>
<name>A0A2X0LHM7_9BASI</name>
<dbReference type="AlphaFoldDB" id="A0A2X0LHM7"/>
<gene>
    <name evidence="1" type="ORF">BZ3500_MVSOF-1268-A1-R1_C051G00208</name>
</gene>
<sequence>MNIMDAVDWSIGRLSPPIAVNRVHAIATAPANYSINSTTSAM</sequence>
<organism evidence="1 2">
    <name type="scientific">Microbotryum saponariae</name>
    <dbReference type="NCBI Taxonomy" id="289078"/>
    <lineage>
        <taxon>Eukaryota</taxon>
        <taxon>Fungi</taxon>
        <taxon>Dikarya</taxon>
        <taxon>Basidiomycota</taxon>
        <taxon>Pucciniomycotina</taxon>
        <taxon>Microbotryomycetes</taxon>
        <taxon>Microbotryales</taxon>
        <taxon>Microbotryaceae</taxon>
        <taxon>Microbotryum</taxon>
    </lineage>
</organism>
<dbReference type="EMBL" id="FMWP01000078">
    <property type="protein sequence ID" value="SCZ95563.1"/>
    <property type="molecule type" value="Genomic_DNA"/>
</dbReference>